<reference evidence="5" key="1">
    <citation type="submission" date="2013-08" db="EMBL/GenBank/DDBJ databases">
        <authorList>
            <person name="Mendez C."/>
            <person name="Richter M."/>
            <person name="Ferrer M."/>
            <person name="Sanchez J."/>
        </authorList>
    </citation>
    <scope>NUCLEOTIDE SEQUENCE</scope>
</reference>
<dbReference type="EMBL" id="AUZX01011885">
    <property type="protein sequence ID" value="EQD41219.1"/>
    <property type="molecule type" value="Genomic_DNA"/>
</dbReference>
<dbReference type="Gene3D" id="2.180.10.10">
    <property type="entry name" value="RHS repeat-associated core"/>
    <property type="match status" value="1"/>
</dbReference>
<keyword evidence="1" id="KW-0245">EGF-like domain</keyword>
<dbReference type="AlphaFoldDB" id="T1AKD8"/>
<dbReference type="Gene3D" id="2.130.10.10">
    <property type="entry name" value="YVTN repeat-like/Quinoprotein amine dehydrogenase"/>
    <property type="match status" value="1"/>
</dbReference>
<protein>
    <submittedName>
        <fullName evidence="5">YD repeat protein</fullName>
    </submittedName>
</protein>
<evidence type="ECO:0000313" key="5">
    <source>
        <dbReference type="EMBL" id="EQD41219.1"/>
    </source>
</evidence>
<dbReference type="NCBIfam" id="TIGR01643">
    <property type="entry name" value="YD_repeat_2x"/>
    <property type="match status" value="1"/>
</dbReference>
<name>T1AKD8_9ZZZZ</name>
<dbReference type="Pfam" id="PF25023">
    <property type="entry name" value="TEN_YD-shell"/>
    <property type="match status" value="1"/>
</dbReference>
<dbReference type="SUPFAM" id="SSF63829">
    <property type="entry name" value="Calcium-dependent phosphotriesterase"/>
    <property type="match status" value="1"/>
</dbReference>
<dbReference type="InterPro" id="IPR051216">
    <property type="entry name" value="Teneurin"/>
</dbReference>
<evidence type="ECO:0000256" key="3">
    <source>
        <dbReference type="ARBA" id="ARBA00023157"/>
    </source>
</evidence>
<dbReference type="InterPro" id="IPR015943">
    <property type="entry name" value="WD40/YVTN_repeat-like_dom_sf"/>
</dbReference>
<sequence>MKPADYGQSPQLATALPLDAVAAMAVDPEGGLYVATQGELVHINASGYVTLVAGGGSQPPASWSNADTLNLSCINALSVSPNNSLWFVCNHNSVWRLDTSNVLQQQYAASSGASIDSIAISNNGSVYLGGVSFDGGFVWKLFPNGTVEPVAGAVAGSTPTYALSIVASPATEVPLQDVEDLAAGPRGSLYGFTPNNFDEWFKLKQLGSISCIVNCNDLSDSFPSGFVGNGTSADALGYDMERNPYLTTPEESAVGPDDRLYLVDPQSLRVLVLQATFPSESTGNFFVSSRSGRSADEFNAFGQEVARYDTATWAPVLRFAYDSAGFLTSITDASGNVTTIQRDSLENPVSISSPFGQVTKLTSNSSQELTAITDPAGDAWQFKYDVNAYLV</sequence>
<feature type="domain" description="Teneurin-like YD-shell" evidence="4">
    <location>
        <begin position="298"/>
        <end position="385"/>
    </location>
</feature>
<evidence type="ECO:0000259" key="4">
    <source>
        <dbReference type="Pfam" id="PF25023"/>
    </source>
</evidence>
<reference evidence="5" key="2">
    <citation type="journal article" date="2014" name="ISME J.">
        <title>Microbial stratification in low pH oxic and suboxic macroscopic growths along an acid mine drainage.</title>
        <authorList>
            <person name="Mendez-Garcia C."/>
            <person name="Mesa V."/>
            <person name="Sprenger R.R."/>
            <person name="Richter M."/>
            <person name="Diez M.S."/>
            <person name="Solano J."/>
            <person name="Bargiela R."/>
            <person name="Golyshina O.V."/>
            <person name="Manteca A."/>
            <person name="Ramos J.L."/>
            <person name="Gallego J.R."/>
            <person name="Llorente I."/>
            <person name="Martins Dos Santos V.A."/>
            <person name="Jensen O.N."/>
            <person name="Pelaez A.I."/>
            <person name="Sanchez J."/>
            <person name="Ferrer M."/>
        </authorList>
    </citation>
    <scope>NUCLEOTIDE SEQUENCE</scope>
</reference>
<evidence type="ECO:0000256" key="2">
    <source>
        <dbReference type="ARBA" id="ARBA00022737"/>
    </source>
</evidence>
<feature type="non-terminal residue" evidence="5">
    <location>
        <position position="391"/>
    </location>
</feature>
<comment type="caution">
    <text evidence="5">The sequence shown here is derived from an EMBL/GenBank/DDBJ whole genome shotgun (WGS) entry which is preliminary data.</text>
</comment>
<gene>
    <name evidence="5" type="ORF">B1A_16167</name>
</gene>
<dbReference type="PANTHER" id="PTHR11219">
    <property type="entry name" value="TENEURIN AND N-ACETYLGLUCOSAMINE-1-PHOSPHODIESTER ALPHA-N-ACETYLGLUCOSAMINIDASE"/>
    <property type="match status" value="1"/>
</dbReference>
<dbReference type="PANTHER" id="PTHR11219:SF69">
    <property type="entry name" value="TENEURIN-A"/>
    <property type="match status" value="1"/>
</dbReference>
<keyword evidence="2" id="KW-0677">Repeat</keyword>
<dbReference type="InterPro" id="IPR006530">
    <property type="entry name" value="YD"/>
</dbReference>
<evidence type="ECO:0000256" key="1">
    <source>
        <dbReference type="ARBA" id="ARBA00022536"/>
    </source>
</evidence>
<accession>T1AKD8</accession>
<organism evidence="5">
    <name type="scientific">mine drainage metagenome</name>
    <dbReference type="NCBI Taxonomy" id="410659"/>
    <lineage>
        <taxon>unclassified sequences</taxon>
        <taxon>metagenomes</taxon>
        <taxon>ecological metagenomes</taxon>
    </lineage>
</organism>
<proteinExistence type="predicted"/>
<dbReference type="InterPro" id="IPR056823">
    <property type="entry name" value="TEN-like_YD-shell"/>
</dbReference>
<keyword evidence="3" id="KW-1015">Disulfide bond</keyword>